<reference evidence="2 3" key="1">
    <citation type="submission" date="2020-01" db="EMBL/GenBank/DDBJ databases">
        <title>Complete and circular genome sequences of six lactobacillus isolates from horses.</title>
        <authorList>
            <person name="Hassan H.M."/>
        </authorList>
    </citation>
    <scope>NUCLEOTIDE SEQUENCE [LARGE SCALE GENOMIC DNA]</scope>
    <source>
        <strain evidence="2 3">1A</strain>
    </source>
</reference>
<dbReference type="RefSeq" id="WP_180849324.1">
    <property type="nucleotide sequence ID" value="NZ_CP047418.1"/>
</dbReference>
<keyword evidence="1" id="KW-0812">Transmembrane</keyword>
<proteinExistence type="predicted"/>
<feature type="transmembrane region" description="Helical" evidence="1">
    <location>
        <begin position="28"/>
        <end position="44"/>
    </location>
</feature>
<sequence length="51" mass="5847">MIKASYIETVLLMLGVFFLNFANYRTASTLFLALIALLITHLLYKGEKQHD</sequence>
<evidence type="ECO:0000313" key="2">
    <source>
        <dbReference type="EMBL" id="QLL77472.1"/>
    </source>
</evidence>
<accession>A0A7H9EJQ1</accession>
<dbReference type="Proteomes" id="UP000510886">
    <property type="component" value="Chromosome"/>
</dbReference>
<keyword evidence="1" id="KW-1133">Transmembrane helix</keyword>
<dbReference type="KEGG" id="lsw:GTO87_01855"/>
<evidence type="ECO:0000313" key="3">
    <source>
        <dbReference type="Proteomes" id="UP000510886"/>
    </source>
</evidence>
<keyword evidence="1" id="KW-0472">Membrane</keyword>
<organism evidence="2 3">
    <name type="scientific">Ligilactobacillus saerimneri</name>
    <dbReference type="NCBI Taxonomy" id="228229"/>
    <lineage>
        <taxon>Bacteria</taxon>
        <taxon>Bacillati</taxon>
        <taxon>Bacillota</taxon>
        <taxon>Bacilli</taxon>
        <taxon>Lactobacillales</taxon>
        <taxon>Lactobacillaceae</taxon>
        <taxon>Ligilactobacillus</taxon>
    </lineage>
</organism>
<evidence type="ECO:0000256" key="1">
    <source>
        <dbReference type="SAM" id="Phobius"/>
    </source>
</evidence>
<name>A0A7H9EJQ1_9LACO</name>
<gene>
    <name evidence="2" type="ORF">GTO87_01855</name>
</gene>
<dbReference type="EMBL" id="CP047418">
    <property type="protein sequence ID" value="QLL77472.1"/>
    <property type="molecule type" value="Genomic_DNA"/>
</dbReference>
<dbReference type="AlphaFoldDB" id="A0A7H9EJQ1"/>
<protein>
    <submittedName>
        <fullName evidence="2">Uncharacterized protein</fullName>
    </submittedName>
</protein>